<evidence type="ECO:0000313" key="2">
    <source>
        <dbReference type="EMBL" id="KAJ1216206.1"/>
    </source>
</evidence>
<proteinExistence type="predicted"/>
<evidence type="ECO:0000256" key="1">
    <source>
        <dbReference type="SAM" id="MobiDB-lite"/>
    </source>
</evidence>
<sequence>MSGVRDLEVVRPPANQAASTIQGGFLSPRHYALGRRPSTATAPAEESQREAEPRTTGAETSAASGVLYEAATRKRRQDQEEPEDGGLTLVPASKWRNQRQQGQQTSHALGRAWPCKPLSRGGERAGPTIEDPAQQHSGGTIKSGVRDLEVVTVWGGDLRQRQHQRKKHSVRPNRGELRWRHQQLEECRTKRQRGKDARTRRNPKTAV</sequence>
<feature type="region of interest" description="Disordered" evidence="1">
    <location>
        <begin position="1"/>
        <end position="207"/>
    </location>
</feature>
<feature type="compositionally biased region" description="Polar residues" evidence="1">
    <location>
        <begin position="98"/>
        <end position="107"/>
    </location>
</feature>
<dbReference type="AlphaFoldDB" id="A0AAV7WTS0"/>
<evidence type="ECO:0000313" key="3">
    <source>
        <dbReference type="Proteomes" id="UP001066276"/>
    </source>
</evidence>
<feature type="compositionally biased region" description="Basic and acidic residues" evidence="1">
    <location>
        <begin position="173"/>
        <end position="199"/>
    </location>
</feature>
<gene>
    <name evidence="2" type="ORF">NDU88_003812</name>
</gene>
<reference evidence="2" key="1">
    <citation type="journal article" date="2022" name="bioRxiv">
        <title>Sequencing and chromosome-scale assembly of the giantPleurodeles waltlgenome.</title>
        <authorList>
            <person name="Brown T."/>
            <person name="Elewa A."/>
            <person name="Iarovenko S."/>
            <person name="Subramanian E."/>
            <person name="Araus A.J."/>
            <person name="Petzold A."/>
            <person name="Susuki M."/>
            <person name="Suzuki K.-i.T."/>
            <person name="Hayashi T."/>
            <person name="Toyoda A."/>
            <person name="Oliveira C."/>
            <person name="Osipova E."/>
            <person name="Leigh N.D."/>
            <person name="Simon A."/>
            <person name="Yun M.H."/>
        </authorList>
    </citation>
    <scope>NUCLEOTIDE SEQUENCE</scope>
    <source>
        <strain evidence="2">20211129_DDA</strain>
        <tissue evidence="2">Liver</tissue>
    </source>
</reference>
<comment type="caution">
    <text evidence="2">The sequence shown here is derived from an EMBL/GenBank/DDBJ whole genome shotgun (WGS) entry which is preliminary data.</text>
</comment>
<protein>
    <submittedName>
        <fullName evidence="2">Uncharacterized protein</fullName>
    </submittedName>
</protein>
<dbReference type="EMBL" id="JANPWB010000001">
    <property type="protein sequence ID" value="KAJ1216206.1"/>
    <property type="molecule type" value="Genomic_DNA"/>
</dbReference>
<organism evidence="2 3">
    <name type="scientific">Pleurodeles waltl</name>
    <name type="common">Iberian ribbed newt</name>
    <dbReference type="NCBI Taxonomy" id="8319"/>
    <lineage>
        <taxon>Eukaryota</taxon>
        <taxon>Metazoa</taxon>
        <taxon>Chordata</taxon>
        <taxon>Craniata</taxon>
        <taxon>Vertebrata</taxon>
        <taxon>Euteleostomi</taxon>
        <taxon>Amphibia</taxon>
        <taxon>Batrachia</taxon>
        <taxon>Caudata</taxon>
        <taxon>Salamandroidea</taxon>
        <taxon>Salamandridae</taxon>
        <taxon>Pleurodelinae</taxon>
        <taxon>Pleurodeles</taxon>
    </lineage>
</organism>
<name>A0AAV7WTS0_PLEWA</name>
<accession>A0AAV7WTS0</accession>
<dbReference type="Proteomes" id="UP001066276">
    <property type="component" value="Chromosome 1_1"/>
</dbReference>
<feature type="compositionally biased region" description="Basic residues" evidence="1">
    <location>
        <begin position="161"/>
        <end position="171"/>
    </location>
</feature>
<keyword evidence="3" id="KW-1185">Reference proteome</keyword>